<dbReference type="EMBL" id="NPEF01000078">
    <property type="protein sequence ID" value="PJZ93179.1"/>
    <property type="molecule type" value="Genomic_DNA"/>
</dbReference>
<evidence type="ECO:0000313" key="3">
    <source>
        <dbReference type="Proteomes" id="UP000232122"/>
    </source>
</evidence>
<dbReference type="Proteomes" id="UP000232122">
    <property type="component" value="Unassembled WGS sequence"/>
</dbReference>
<dbReference type="RefSeq" id="WP_100765004.1">
    <property type="nucleotide sequence ID" value="NZ_NPEF02000014.1"/>
</dbReference>
<evidence type="ECO:0000313" key="2">
    <source>
        <dbReference type="EMBL" id="PJZ93179.1"/>
    </source>
</evidence>
<name>A0A2N0B9I5_9LEPT</name>
<sequence length="156" mass="17476">MTTVTPIRHKKIPVLFLLLFFHGCAFLDPLYTIGDEIDSDKVTREEAKDSFYSAIAIKAALCGKESHRWILKKAIATFSEDLCKEDKDLDIYSESDGLLRSCSNRYAYVNKNNVTVCVSEVLYSPCETPTEDNFGVGIGYTNCSSMLHARPYISGI</sequence>
<comment type="caution">
    <text evidence="2">The sequence shown here is derived from an EMBL/GenBank/DDBJ whole genome shotgun (WGS) entry which is preliminary data.</text>
</comment>
<reference evidence="1" key="3">
    <citation type="submission" date="2023-10" db="EMBL/GenBank/DDBJ databases">
        <authorList>
            <person name="Picardeau M."/>
            <person name="Thibeaux R."/>
        </authorList>
    </citation>
    <scope>NUCLEOTIDE SEQUENCE</scope>
    <source>
        <strain evidence="1">ATI7-C-A5</strain>
    </source>
</reference>
<proteinExistence type="predicted"/>
<reference evidence="1 3" key="2">
    <citation type="journal article" date="2018" name="Microb. Genom.">
        <title>Deciphering the unexplored Leptospira diversity from soils uncovers genomic evolution to virulence.</title>
        <authorList>
            <person name="Thibeaux R."/>
            <person name="Iraola G."/>
            <person name="Ferres I."/>
            <person name="Bierque E."/>
            <person name="Girault D."/>
            <person name="Soupe-Gilbert M.E."/>
            <person name="Picardeau M."/>
            <person name="Goarant C."/>
        </authorList>
    </citation>
    <scope>NUCLEOTIDE SEQUENCE [LARGE SCALE GENOMIC DNA]</scope>
    <source>
        <strain evidence="1 3">ATI7-C-A5</strain>
    </source>
</reference>
<dbReference type="AlphaFoldDB" id="A0A2N0B9I5"/>
<keyword evidence="3" id="KW-1185">Reference proteome</keyword>
<evidence type="ECO:0000313" key="1">
    <source>
        <dbReference type="EMBL" id="MDV6236466.1"/>
    </source>
</evidence>
<dbReference type="EMBL" id="NPEF02000014">
    <property type="protein sequence ID" value="MDV6236466.1"/>
    <property type="molecule type" value="Genomic_DNA"/>
</dbReference>
<gene>
    <name evidence="1" type="ORF">CH379_012590</name>
    <name evidence="2" type="ORF">CH379_09200</name>
</gene>
<protein>
    <submittedName>
        <fullName evidence="2">Uncharacterized protein</fullName>
    </submittedName>
</protein>
<organism evidence="2">
    <name type="scientific">Leptospira ellisii</name>
    <dbReference type="NCBI Taxonomy" id="2023197"/>
    <lineage>
        <taxon>Bacteria</taxon>
        <taxon>Pseudomonadati</taxon>
        <taxon>Spirochaetota</taxon>
        <taxon>Spirochaetia</taxon>
        <taxon>Leptospirales</taxon>
        <taxon>Leptospiraceae</taxon>
        <taxon>Leptospira</taxon>
    </lineage>
</organism>
<reference evidence="2" key="1">
    <citation type="submission" date="2017-07" db="EMBL/GenBank/DDBJ databases">
        <title>Leptospira spp. isolated from tropical soils.</title>
        <authorList>
            <person name="Thibeaux R."/>
            <person name="Iraola G."/>
            <person name="Ferres I."/>
            <person name="Bierque E."/>
            <person name="Girault D."/>
            <person name="Soupe-Gilbert M.-E."/>
            <person name="Picardeau M."/>
            <person name="Goarant C."/>
        </authorList>
    </citation>
    <scope>NUCLEOTIDE SEQUENCE [LARGE SCALE GENOMIC DNA]</scope>
    <source>
        <strain evidence="2">ATI7-C-A5</strain>
    </source>
</reference>
<dbReference type="OrthoDB" id="331305at2"/>
<accession>A0A2N0B9I5</accession>